<dbReference type="AlphaFoldDB" id="C5BTY5"/>
<dbReference type="eggNOG" id="COG0670">
    <property type="taxonomic scope" value="Bacteria"/>
</dbReference>
<dbReference type="Proteomes" id="UP000009080">
    <property type="component" value="Chromosome"/>
</dbReference>
<proteinExistence type="inferred from homology"/>
<feature type="transmembrane region" description="Helical" evidence="7">
    <location>
        <begin position="76"/>
        <end position="95"/>
    </location>
</feature>
<organism evidence="8 9">
    <name type="scientific">Teredinibacter turnerae (strain ATCC 39867 / T7901)</name>
    <dbReference type="NCBI Taxonomy" id="377629"/>
    <lineage>
        <taxon>Bacteria</taxon>
        <taxon>Pseudomonadati</taxon>
        <taxon>Pseudomonadota</taxon>
        <taxon>Gammaproteobacteria</taxon>
        <taxon>Cellvibrionales</taxon>
        <taxon>Cellvibrionaceae</taxon>
        <taxon>Teredinibacter</taxon>
    </lineage>
</organism>
<dbReference type="GO" id="GO:0005886">
    <property type="term" value="C:plasma membrane"/>
    <property type="evidence" value="ECO:0007669"/>
    <property type="project" value="UniProtKB-SubCell"/>
</dbReference>
<feature type="transmembrane region" description="Helical" evidence="7">
    <location>
        <begin position="107"/>
        <end position="127"/>
    </location>
</feature>
<evidence type="ECO:0000256" key="4">
    <source>
        <dbReference type="ARBA" id="ARBA00022692"/>
    </source>
</evidence>
<evidence type="ECO:0000256" key="1">
    <source>
        <dbReference type="ARBA" id="ARBA00004651"/>
    </source>
</evidence>
<dbReference type="KEGG" id="ttu:TERTU_1635"/>
<evidence type="ECO:0000256" key="2">
    <source>
        <dbReference type="ARBA" id="ARBA00010350"/>
    </source>
</evidence>
<gene>
    <name evidence="8" type="ordered locus">TERTU_1635</name>
</gene>
<accession>C5BTY5</accession>
<keyword evidence="9" id="KW-1185">Reference proteome</keyword>
<evidence type="ECO:0000256" key="6">
    <source>
        <dbReference type="ARBA" id="ARBA00023136"/>
    </source>
</evidence>
<name>C5BTY5_TERTT</name>
<keyword evidence="4 7" id="KW-0812">Transmembrane</keyword>
<feature type="transmembrane region" description="Helical" evidence="7">
    <location>
        <begin position="197"/>
        <end position="220"/>
    </location>
</feature>
<dbReference type="EMBL" id="CP001614">
    <property type="protein sequence ID" value="ACR14368.1"/>
    <property type="molecule type" value="Genomic_DNA"/>
</dbReference>
<dbReference type="Pfam" id="PF01027">
    <property type="entry name" value="Bax1-I"/>
    <property type="match status" value="1"/>
</dbReference>
<protein>
    <submittedName>
        <fullName evidence="8">Inner membrane protein YccA</fullName>
    </submittedName>
</protein>
<feature type="transmembrane region" description="Helical" evidence="7">
    <location>
        <begin position="25"/>
        <end position="44"/>
    </location>
</feature>
<dbReference type="OrthoDB" id="9813298at2"/>
<comment type="subcellular location">
    <subcellularLocation>
        <location evidence="1">Cell membrane</location>
        <topology evidence="1">Multi-pass membrane protein</topology>
    </subcellularLocation>
</comment>
<dbReference type="HOGENOM" id="CLU_058671_2_1_6"/>
<evidence type="ECO:0000313" key="8">
    <source>
        <dbReference type="EMBL" id="ACR14368.1"/>
    </source>
</evidence>
<feature type="transmembrane region" description="Helical" evidence="7">
    <location>
        <begin position="139"/>
        <end position="160"/>
    </location>
</feature>
<dbReference type="PANTHER" id="PTHR23291:SF115">
    <property type="entry name" value="MODULATOR OF FTSH PROTEASE YCCA"/>
    <property type="match status" value="1"/>
</dbReference>
<dbReference type="InterPro" id="IPR006214">
    <property type="entry name" value="Bax_inhibitor_1-related"/>
</dbReference>
<comment type="similarity">
    <text evidence="2 7">Belongs to the BI1 family.</text>
</comment>
<feature type="transmembrane region" description="Helical" evidence="7">
    <location>
        <begin position="166"/>
        <end position="185"/>
    </location>
</feature>
<sequence>MQELYTQTATHSASLNASKVLRNTYALLAMTLAWSAVTAFVSMAAGVGHGMALVMDLVALGLLWFVLPRTANSSSGILVVFAFTGLLGAGLGPMLNHYLAMANGGAIIMQALGATALVFLALSGYVLTTGKDFSFMGGFLFVGLIVALISGLGMVVAGLFGVAISGFALALNALIVLLMSGFILFDTSRIIHGGETNYLMATTALYLDILNLFTSLLHLIGAFSNDD</sequence>
<dbReference type="STRING" id="377629.TERTU_1635"/>
<evidence type="ECO:0000256" key="7">
    <source>
        <dbReference type="RuleBase" id="RU004379"/>
    </source>
</evidence>
<feature type="transmembrane region" description="Helical" evidence="7">
    <location>
        <begin position="50"/>
        <end position="67"/>
    </location>
</feature>
<dbReference type="RefSeq" id="WP_015820483.1">
    <property type="nucleotide sequence ID" value="NC_012997.1"/>
</dbReference>
<evidence type="ECO:0000256" key="3">
    <source>
        <dbReference type="ARBA" id="ARBA00022475"/>
    </source>
</evidence>
<keyword evidence="6 7" id="KW-0472">Membrane</keyword>
<evidence type="ECO:0000256" key="5">
    <source>
        <dbReference type="ARBA" id="ARBA00022989"/>
    </source>
</evidence>
<evidence type="ECO:0000313" key="9">
    <source>
        <dbReference type="Proteomes" id="UP000009080"/>
    </source>
</evidence>
<dbReference type="PANTHER" id="PTHR23291">
    <property type="entry name" value="BAX INHIBITOR-RELATED"/>
    <property type="match status" value="1"/>
</dbReference>
<reference evidence="8 9" key="1">
    <citation type="journal article" date="2009" name="PLoS ONE">
        <title>The complete genome of Teredinibacter turnerae T7901: an intracellular endosymbiont of marine wood-boring bivalves (shipworms).</title>
        <authorList>
            <person name="Yang J.C."/>
            <person name="Madupu R."/>
            <person name="Durkin A.S."/>
            <person name="Ekborg N.A."/>
            <person name="Pedamallu C.S."/>
            <person name="Hostetler J.B."/>
            <person name="Radune D."/>
            <person name="Toms B.S."/>
            <person name="Henrissat B."/>
            <person name="Coutinho P.M."/>
            <person name="Schwarz S."/>
            <person name="Field L."/>
            <person name="Trindade-Silva A.E."/>
            <person name="Soares C.A.G."/>
            <person name="Elshahawi S."/>
            <person name="Hanora A."/>
            <person name="Schmidt E.W."/>
            <person name="Haygood M.G."/>
            <person name="Posfai J."/>
            <person name="Benner J."/>
            <person name="Madinger C."/>
            <person name="Nove J."/>
            <person name="Anton B."/>
            <person name="Chaudhary K."/>
            <person name="Foster J."/>
            <person name="Holman A."/>
            <person name="Kumar S."/>
            <person name="Lessard P.A."/>
            <person name="Luyten Y.A."/>
            <person name="Slatko B."/>
            <person name="Wood N."/>
            <person name="Wu B."/>
            <person name="Teplitski M."/>
            <person name="Mougous J.D."/>
            <person name="Ward N."/>
            <person name="Eisen J.A."/>
            <person name="Badger J.H."/>
            <person name="Distel D.L."/>
        </authorList>
    </citation>
    <scope>NUCLEOTIDE SEQUENCE [LARGE SCALE GENOMIC DNA]</scope>
    <source>
        <strain evidence="9">ATCC 39867 / T7901</strain>
    </source>
</reference>
<keyword evidence="3" id="KW-1003">Cell membrane</keyword>
<keyword evidence="5 7" id="KW-1133">Transmembrane helix</keyword>
<dbReference type="CDD" id="cd10433">
    <property type="entry name" value="YccA_like"/>
    <property type="match status" value="1"/>
</dbReference>